<dbReference type="EMBL" id="APAU02000915">
    <property type="protein sequence ID" value="EUB53827.1"/>
    <property type="molecule type" value="Genomic_DNA"/>
</dbReference>
<dbReference type="AlphaFoldDB" id="W6U665"/>
<keyword evidence="2" id="KW-1185">Reference proteome</keyword>
<accession>W6U665</accession>
<dbReference type="CTD" id="36347029"/>
<dbReference type="KEGG" id="egl:EGR_11322"/>
<proteinExistence type="predicted"/>
<comment type="caution">
    <text evidence="1">The sequence shown here is derived from an EMBL/GenBank/DDBJ whole genome shotgun (WGS) entry which is preliminary data.</text>
</comment>
<evidence type="ECO:0000313" key="2">
    <source>
        <dbReference type="Proteomes" id="UP000019149"/>
    </source>
</evidence>
<name>W6U665_ECHGR</name>
<evidence type="ECO:0000313" key="1">
    <source>
        <dbReference type="EMBL" id="EUB53827.1"/>
    </source>
</evidence>
<organism evidence="1 2">
    <name type="scientific">Echinococcus granulosus</name>
    <name type="common">Hydatid tapeworm</name>
    <dbReference type="NCBI Taxonomy" id="6210"/>
    <lineage>
        <taxon>Eukaryota</taxon>
        <taxon>Metazoa</taxon>
        <taxon>Spiralia</taxon>
        <taxon>Lophotrochozoa</taxon>
        <taxon>Platyhelminthes</taxon>
        <taxon>Cestoda</taxon>
        <taxon>Eucestoda</taxon>
        <taxon>Cyclophyllidea</taxon>
        <taxon>Taeniidae</taxon>
        <taxon>Echinococcus</taxon>
        <taxon>Echinococcus granulosus group</taxon>
    </lineage>
</organism>
<reference evidence="1 2" key="1">
    <citation type="journal article" date="2013" name="Nat. Genet.">
        <title>The genome of the hydatid tapeworm Echinococcus granulosus.</title>
        <authorList>
            <person name="Zheng H."/>
            <person name="Zhang W."/>
            <person name="Zhang L."/>
            <person name="Zhang Z."/>
            <person name="Li J."/>
            <person name="Lu G."/>
            <person name="Zhu Y."/>
            <person name="Wang Y."/>
            <person name="Huang Y."/>
            <person name="Liu J."/>
            <person name="Kang H."/>
            <person name="Chen J."/>
            <person name="Wang L."/>
            <person name="Chen A."/>
            <person name="Yu S."/>
            <person name="Gao Z."/>
            <person name="Jin L."/>
            <person name="Gu W."/>
            <person name="Wang Z."/>
            <person name="Zhao L."/>
            <person name="Shi B."/>
            <person name="Wen H."/>
            <person name="Lin R."/>
            <person name="Jones M.K."/>
            <person name="Brejova B."/>
            <person name="Vinar T."/>
            <person name="Zhao G."/>
            <person name="McManus D.P."/>
            <person name="Chen Z."/>
            <person name="Zhou Y."/>
            <person name="Wang S."/>
        </authorList>
    </citation>
    <scope>NUCLEOTIDE SEQUENCE [LARGE SCALE GENOMIC DNA]</scope>
</reference>
<protein>
    <submittedName>
        <fullName evidence="1">Uncharacterized protein</fullName>
    </submittedName>
</protein>
<dbReference type="RefSeq" id="XP_024345023.1">
    <property type="nucleotide sequence ID" value="XM_024500563.1"/>
</dbReference>
<dbReference type="GeneID" id="36347029"/>
<sequence>MSNTANNRETSEKSCDRAVSGASIKIFTPPSYWPYVYQQ</sequence>
<gene>
    <name evidence="1" type="ORF">EGR_11322</name>
</gene>
<dbReference type="Proteomes" id="UP000019149">
    <property type="component" value="Unassembled WGS sequence"/>
</dbReference>